<comment type="caution">
    <text evidence="1">The sequence shown here is derived from an EMBL/GenBank/DDBJ whole genome shotgun (WGS) entry which is preliminary data.</text>
</comment>
<gene>
    <name evidence="1" type="ORF">RGCCGE502_34371</name>
</gene>
<dbReference type="Proteomes" id="UP000014411">
    <property type="component" value="Unassembled WGS sequence"/>
</dbReference>
<reference evidence="1 2" key="1">
    <citation type="journal article" date="2012" name="J. Bacteriol.">
        <title>Genome sequence of Rhizobium grahamii CCGE502, a broad-host-range symbiont with low nodulation competitiveness in Phaseolus vulgaris.</title>
        <authorList>
            <person name="Althabegoiti M.J."/>
            <person name="Lozano L."/>
            <person name="Torres-Tejerizo G."/>
            <person name="Ormeno-Orrillo E."/>
            <person name="Rogel M.A."/>
            <person name="Gonzalez V."/>
            <person name="Martinez-Romero E."/>
        </authorList>
    </citation>
    <scope>NUCLEOTIDE SEQUENCE [LARGE SCALE GENOMIC DNA]</scope>
    <source>
        <strain evidence="1 2">CCGE 502</strain>
        <plasmid evidence="1">pRg502a</plasmid>
    </source>
</reference>
<dbReference type="EMBL" id="AEYE02000038">
    <property type="protein sequence ID" value="EPE93978.1"/>
    <property type="molecule type" value="Genomic_DNA"/>
</dbReference>
<dbReference type="HOGENOM" id="CLU_2828250_0_0_5"/>
<keyword evidence="2" id="KW-1185">Reference proteome</keyword>
<proteinExistence type="predicted"/>
<geneLocation type="plasmid" evidence="1">
    <name>pRg502a</name>
</geneLocation>
<protein>
    <submittedName>
        <fullName evidence="1">Uncharacterized protein</fullName>
    </submittedName>
</protein>
<keyword evidence="1" id="KW-0614">Plasmid</keyword>
<accession>S3I2H8</accession>
<evidence type="ECO:0000313" key="1">
    <source>
        <dbReference type="EMBL" id="EPE93978.1"/>
    </source>
</evidence>
<dbReference type="AlphaFoldDB" id="S3I2H8"/>
<evidence type="ECO:0000313" key="2">
    <source>
        <dbReference type="Proteomes" id="UP000014411"/>
    </source>
</evidence>
<organism evidence="1 2">
    <name type="scientific">Rhizobium grahamii CCGE 502</name>
    <dbReference type="NCBI Taxonomy" id="990285"/>
    <lineage>
        <taxon>Bacteria</taxon>
        <taxon>Pseudomonadati</taxon>
        <taxon>Pseudomonadota</taxon>
        <taxon>Alphaproteobacteria</taxon>
        <taxon>Hyphomicrobiales</taxon>
        <taxon>Rhizobiaceae</taxon>
        <taxon>Rhizobium/Agrobacterium group</taxon>
        <taxon>Rhizobium</taxon>
    </lineage>
</organism>
<name>S3I2H8_9HYPH</name>
<sequence>MISLMTESSPITSKTRRPPPLPISLLRSMIFSKSWSGLTPSSIAASILSCRGDLELYSVRARDQIK</sequence>